<keyword evidence="5 6" id="KW-0408">Iron</keyword>
<dbReference type="SUPFAM" id="SSF52317">
    <property type="entry name" value="Class I glutamine amidotransferase-like"/>
    <property type="match status" value="1"/>
</dbReference>
<feature type="binding site" description="covalent" evidence="6">
    <location>
        <position position="932"/>
    </location>
    <ligand>
        <name>heme c</name>
        <dbReference type="ChEBI" id="CHEBI:61717"/>
    </ligand>
</feature>
<feature type="binding site" description="covalent" evidence="6">
    <location>
        <position position="883"/>
    </location>
    <ligand>
        <name>heme c</name>
        <dbReference type="ChEBI" id="CHEBI:61717"/>
    </ligand>
</feature>
<dbReference type="InterPro" id="IPR012938">
    <property type="entry name" value="Glc/Sorbosone_DH"/>
</dbReference>
<dbReference type="Gene3D" id="3.40.50.880">
    <property type="match status" value="1"/>
</dbReference>
<dbReference type="SUPFAM" id="SSF50952">
    <property type="entry name" value="Soluble quinoprotein glucose dehydrogenase"/>
    <property type="match status" value="1"/>
</dbReference>
<dbReference type="GO" id="GO:0005506">
    <property type="term" value="F:iron ion binding"/>
    <property type="evidence" value="ECO:0007669"/>
    <property type="project" value="InterPro"/>
</dbReference>
<dbReference type="SUPFAM" id="SSF49299">
    <property type="entry name" value="PKD domain"/>
    <property type="match status" value="1"/>
</dbReference>
<dbReference type="Pfam" id="PF06283">
    <property type="entry name" value="ThuA"/>
    <property type="match status" value="1"/>
</dbReference>
<dbReference type="PANTHER" id="PTHR40469:SF2">
    <property type="entry name" value="GALACTOSE-BINDING DOMAIN-LIKE SUPERFAMILY PROTEIN"/>
    <property type="match status" value="1"/>
</dbReference>
<evidence type="ECO:0000256" key="2">
    <source>
        <dbReference type="ARBA" id="ARBA00022617"/>
    </source>
</evidence>
<protein>
    <submittedName>
        <fullName evidence="10">Glucose/arabinose dehydrogenase, beta-propeller fold</fullName>
    </submittedName>
</protein>
<evidence type="ECO:0000256" key="5">
    <source>
        <dbReference type="ARBA" id="ARBA00023004"/>
    </source>
</evidence>
<dbReference type="GO" id="GO:0020037">
    <property type="term" value="F:heme binding"/>
    <property type="evidence" value="ECO:0007669"/>
    <property type="project" value="InterPro"/>
</dbReference>
<keyword evidence="2 6" id="KW-0349">Heme</keyword>
<dbReference type="InterPro" id="IPR013783">
    <property type="entry name" value="Ig-like_fold"/>
</dbReference>
<keyword evidence="3 6" id="KW-0479">Metal-binding</keyword>
<dbReference type="Pfam" id="PF18911">
    <property type="entry name" value="PKD_4"/>
    <property type="match status" value="1"/>
</dbReference>
<evidence type="ECO:0000259" key="9">
    <source>
        <dbReference type="PROSITE" id="PS51007"/>
    </source>
</evidence>
<feature type="region of interest" description="Disordered" evidence="7">
    <location>
        <begin position="417"/>
        <end position="455"/>
    </location>
</feature>
<evidence type="ECO:0000256" key="4">
    <source>
        <dbReference type="ARBA" id="ARBA00022982"/>
    </source>
</evidence>
<gene>
    <name evidence="10" type="ORF">SAMN05421740_102398</name>
</gene>
<dbReference type="PROSITE" id="PS50093">
    <property type="entry name" value="PKD"/>
    <property type="match status" value="1"/>
</dbReference>
<dbReference type="InterPro" id="IPR029010">
    <property type="entry name" value="ThuA-like"/>
</dbReference>
<evidence type="ECO:0000259" key="8">
    <source>
        <dbReference type="PROSITE" id="PS50093"/>
    </source>
</evidence>
<feature type="domain" description="Cytochrome c" evidence="9">
    <location>
        <begin position="869"/>
        <end position="954"/>
    </location>
</feature>
<dbReference type="Pfam" id="PF00034">
    <property type="entry name" value="Cytochrom_C"/>
    <property type="match status" value="1"/>
</dbReference>
<feature type="binding site" description="covalent" evidence="6">
    <location>
        <position position="887"/>
    </location>
    <ligand>
        <name>heme c</name>
        <dbReference type="ChEBI" id="CHEBI:61717"/>
    </ligand>
</feature>
<dbReference type="InterPro" id="IPR002324">
    <property type="entry name" value="Cyt_c_ID"/>
</dbReference>
<dbReference type="InterPro" id="IPR036909">
    <property type="entry name" value="Cyt_c-like_dom_sf"/>
</dbReference>
<dbReference type="SUPFAM" id="SSF46626">
    <property type="entry name" value="Cytochrome c"/>
    <property type="match status" value="1"/>
</dbReference>
<dbReference type="CDD" id="cd00146">
    <property type="entry name" value="PKD"/>
    <property type="match status" value="1"/>
</dbReference>
<dbReference type="Proteomes" id="UP000198916">
    <property type="component" value="Unassembled WGS sequence"/>
</dbReference>
<sequence>MIDRSMKKFSQWTITKSFLFILSLVVFFAVHSCNKRSGKPKILVFSKTAAFYHESIPAGNEALIKLAAENGFDIDTTTNAEWFNDDSLAAYSAVVFLSTTGDALNHYQEAAFERYIQAGGGFVGVHAASDTEYDWGWYGRLVGGYFQNHPKPQEATFHVVAAQHPITEGLPSTFTYNDEWYNFKKLSPDINVLITIDEGSYEGGENGENHPMVWYHDFDGGRSFFTAFGHSDASFTDSLQLKVLLGGIKYAIGDNLKLNYSKAKTQPVPERQRFVKTQLLQGELFEPTEMALLPNFDILVAQRRGELMRYSQESKTVKQVGYLDVYHHTETPNVNAEEGFLGLALDPDYEQNKYVYAFYSPADTSVNRLSRFVYDNDTLDTSSEKVILQFYSQRDICCHTGGSLAFGGDGLLYLSTGDNSTPFDQPDPSPYKNKGFAPQDGRPGYEQYDARRSSGNTNDLRGKILRIKVLPDGSYEVPEGNLFAKGTEKTRPEIYVMGNRNPYRIAVDQKTGFLYWGEVGPDANNDSLATRGPRGYDEVNQARTAGFFGWPLFVGNNYAYRPFDYNTGHAGEPFDPAKPENNSPNNTGLQVLPPAQPAYIWYPYAASPDFPQVGTGGRNAMAGPVYYTDMFPKDTRYPDYYHGKLIIYDWIRGWIKAVTMLSNGDFDKMEPFMEGEPFANPIDMEVGKDGRLYILEYGKGWFAKNADAGIARIDYIAGNLPPQVGEITVEKSNGKVPFTVNATVAAEDNENDKLAYTWKIGDITQQTEGPALTYTLDQKGEYAISVTVSDGKGQSESNPVMVYAGNDNPVVDIVLTNTSGVYTPGETIGYEVKVDDGGRAIDAANLVIAIDYVKGTDMAGASLGHQQVSELVLGRSLMMASDCQSCHKINEPSVGPSFTQVAARYKDQREAAAYLAEKIMQGGSGVWGEVAMAAHPDMKEAEARQIVRWIRSLADDQDAKRKSLPAKGTIVARPPAGGDGEQTVLRITAQYTNSPGMGVRPLSGSKTVNLTVKPNMD</sequence>
<dbReference type="InterPro" id="IPR011041">
    <property type="entry name" value="Quinoprot_gluc/sorb_DH_b-prop"/>
</dbReference>
<dbReference type="InterPro" id="IPR029062">
    <property type="entry name" value="Class_I_gatase-like"/>
</dbReference>
<evidence type="ECO:0000313" key="10">
    <source>
        <dbReference type="EMBL" id="SEK67267.1"/>
    </source>
</evidence>
<keyword evidence="1" id="KW-0813">Transport</keyword>
<keyword evidence="4" id="KW-0249">Electron transport</keyword>
<proteinExistence type="predicted"/>
<organism evidence="10 11">
    <name type="scientific">Parapedobacter koreensis</name>
    <dbReference type="NCBI Taxonomy" id="332977"/>
    <lineage>
        <taxon>Bacteria</taxon>
        <taxon>Pseudomonadati</taxon>
        <taxon>Bacteroidota</taxon>
        <taxon>Sphingobacteriia</taxon>
        <taxon>Sphingobacteriales</taxon>
        <taxon>Sphingobacteriaceae</taxon>
        <taxon>Parapedobacter</taxon>
    </lineage>
</organism>
<evidence type="ECO:0000256" key="6">
    <source>
        <dbReference type="PIRSR" id="PIRSR602324-1"/>
    </source>
</evidence>
<evidence type="ECO:0000313" key="11">
    <source>
        <dbReference type="Proteomes" id="UP000198916"/>
    </source>
</evidence>
<dbReference type="Pfam" id="PF07995">
    <property type="entry name" value="GSDH"/>
    <property type="match status" value="1"/>
</dbReference>
<dbReference type="InterPro" id="IPR022409">
    <property type="entry name" value="PKD/Chitinase_dom"/>
</dbReference>
<name>A0A1H7J071_9SPHI</name>
<comment type="PTM">
    <text evidence="6">Binds 1 heme c group covalently per subunit.</text>
</comment>
<dbReference type="PROSITE" id="PS51007">
    <property type="entry name" value="CYTC"/>
    <property type="match status" value="1"/>
</dbReference>
<dbReference type="Gene3D" id="2.60.40.10">
    <property type="entry name" value="Immunoglobulins"/>
    <property type="match status" value="1"/>
</dbReference>
<dbReference type="InterPro" id="IPR035986">
    <property type="entry name" value="PKD_dom_sf"/>
</dbReference>
<feature type="domain" description="PKD" evidence="8">
    <location>
        <begin position="725"/>
        <end position="802"/>
    </location>
</feature>
<dbReference type="EMBL" id="FNZR01000002">
    <property type="protein sequence ID" value="SEK67267.1"/>
    <property type="molecule type" value="Genomic_DNA"/>
</dbReference>
<dbReference type="GO" id="GO:0009055">
    <property type="term" value="F:electron transfer activity"/>
    <property type="evidence" value="ECO:0007669"/>
    <property type="project" value="InterPro"/>
</dbReference>
<keyword evidence="11" id="KW-1185">Reference proteome</keyword>
<evidence type="ECO:0000256" key="7">
    <source>
        <dbReference type="SAM" id="MobiDB-lite"/>
    </source>
</evidence>
<dbReference type="PANTHER" id="PTHR40469">
    <property type="entry name" value="SECRETED GLYCOSYL HYDROLASE"/>
    <property type="match status" value="1"/>
</dbReference>
<accession>A0A1H7J071</accession>
<dbReference type="InterPro" id="IPR011042">
    <property type="entry name" value="6-blade_b-propeller_TolB-like"/>
</dbReference>
<dbReference type="SMART" id="SM00089">
    <property type="entry name" value="PKD"/>
    <property type="match status" value="1"/>
</dbReference>
<evidence type="ECO:0000256" key="3">
    <source>
        <dbReference type="ARBA" id="ARBA00022723"/>
    </source>
</evidence>
<dbReference type="AlphaFoldDB" id="A0A1H7J071"/>
<dbReference type="PRINTS" id="PR00606">
    <property type="entry name" value="CYTCHROMECID"/>
</dbReference>
<dbReference type="InterPro" id="IPR009056">
    <property type="entry name" value="Cyt_c-like_dom"/>
</dbReference>
<dbReference type="InterPro" id="IPR000601">
    <property type="entry name" value="PKD_dom"/>
</dbReference>
<dbReference type="STRING" id="332977.SAMN05421740_102398"/>
<evidence type="ECO:0000256" key="1">
    <source>
        <dbReference type="ARBA" id="ARBA00022448"/>
    </source>
</evidence>
<dbReference type="Gene3D" id="2.120.10.30">
    <property type="entry name" value="TolB, C-terminal domain"/>
    <property type="match status" value="1"/>
</dbReference>
<reference evidence="11" key="1">
    <citation type="submission" date="2016-10" db="EMBL/GenBank/DDBJ databases">
        <authorList>
            <person name="Varghese N."/>
            <person name="Submissions S."/>
        </authorList>
    </citation>
    <scope>NUCLEOTIDE SEQUENCE [LARGE SCALE GENOMIC DNA]</scope>
    <source>
        <strain evidence="11">Jip14</strain>
    </source>
</reference>
<dbReference type="Gene3D" id="1.10.760.10">
    <property type="entry name" value="Cytochrome c-like domain"/>
    <property type="match status" value="1"/>
</dbReference>